<proteinExistence type="inferred from homology"/>
<evidence type="ECO:0000256" key="9">
    <source>
        <dbReference type="RuleBase" id="RU004326"/>
    </source>
</evidence>
<evidence type="ECO:0000313" key="15">
    <source>
        <dbReference type="Proteomes" id="UP000824109"/>
    </source>
</evidence>
<dbReference type="Pfam" id="PF02880">
    <property type="entry name" value="PGM_PMM_III"/>
    <property type="match status" value="1"/>
</dbReference>
<evidence type="ECO:0000259" key="13">
    <source>
        <dbReference type="Pfam" id="PF02880"/>
    </source>
</evidence>
<dbReference type="PROSITE" id="PS00710">
    <property type="entry name" value="PGM_PMM"/>
    <property type="match status" value="1"/>
</dbReference>
<comment type="similarity">
    <text evidence="3 9">Belongs to the phosphohexose mutase family.</text>
</comment>
<dbReference type="Pfam" id="PF02879">
    <property type="entry name" value="PGM_PMM_II"/>
    <property type="match status" value="1"/>
</dbReference>
<dbReference type="Gene3D" id="3.30.310.50">
    <property type="entry name" value="Alpha-D-phosphohexomutase, C-terminal domain"/>
    <property type="match status" value="1"/>
</dbReference>
<evidence type="ECO:0000259" key="11">
    <source>
        <dbReference type="Pfam" id="PF02878"/>
    </source>
</evidence>
<evidence type="ECO:0000256" key="1">
    <source>
        <dbReference type="ARBA" id="ARBA00000443"/>
    </source>
</evidence>
<dbReference type="GO" id="GO:0008973">
    <property type="term" value="F:phosphopentomutase activity"/>
    <property type="evidence" value="ECO:0007669"/>
    <property type="project" value="TreeGrafter"/>
</dbReference>
<dbReference type="PANTHER" id="PTHR45745:SF1">
    <property type="entry name" value="PHOSPHOGLUCOMUTASE 2B-RELATED"/>
    <property type="match status" value="1"/>
</dbReference>
<keyword evidence="6 9" id="KW-0479">Metal-binding</keyword>
<reference evidence="14" key="1">
    <citation type="submission" date="2020-10" db="EMBL/GenBank/DDBJ databases">
        <authorList>
            <person name="Gilroy R."/>
        </authorList>
    </citation>
    <scope>NUCLEOTIDE SEQUENCE</scope>
    <source>
        <strain evidence="14">USAMLcec3-3695</strain>
    </source>
</reference>
<name>A0A9D1MCU6_9FIRM</name>
<dbReference type="CDD" id="cd05799">
    <property type="entry name" value="PGM2"/>
    <property type="match status" value="1"/>
</dbReference>
<dbReference type="EC" id="5.4.2.2" evidence="4"/>
<dbReference type="PANTHER" id="PTHR45745">
    <property type="entry name" value="PHOSPHOMANNOMUTASE 45A"/>
    <property type="match status" value="1"/>
</dbReference>
<feature type="domain" description="Alpha-D-phosphohexomutase C-terminal" evidence="10">
    <location>
        <begin position="519"/>
        <end position="554"/>
    </location>
</feature>
<dbReference type="GO" id="GO:0000287">
    <property type="term" value="F:magnesium ion binding"/>
    <property type="evidence" value="ECO:0007669"/>
    <property type="project" value="InterPro"/>
</dbReference>
<evidence type="ECO:0000256" key="6">
    <source>
        <dbReference type="ARBA" id="ARBA00022723"/>
    </source>
</evidence>
<dbReference type="Proteomes" id="UP000824109">
    <property type="component" value="Unassembled WGS sequence"/>
</dbReference>
<evidence type="ECO:0000256" key="3">
    <source>
        <dbReference type="ARBA" id="ARBA00010231"/>
    </source>
</evidence>
<feature type="domain" description="Alpha-D-phosphohexomutase alpha/beta/alpha" evidence="13">
    <location>
        <begin position="326"/>
        <end position="452"/>
    </location>
</feature>
<comment type="catalytic activity">
    <reaction evidence="1">
        <text>alpha-D-glucose 1-phosphate = alpha-D-glucose 6-phosphate</text>
        <dbReference type="Rhea" id="RHEA:23536"/>
        <dbReference type="ChEBI" id="CHEBI:58225"/>
        <dbReference type="ChEBI" id="CHEBI:58601"/>
        <dbReference type="EC" id="5.4.2.2"/>
    </reaction>
</comment>
<dbReference type="GO" id="GO:0006166">
    <property type="term" value="P:purine ribonucleoside salvage"/>
    <property type="evidence" value="ECO:0007669"/>
    <property type="project" value="TreeGrafter"/>
</dbReference>
<dbReference type="InterPro" id="IPR005843">
    <property type="entry name" value="A-D-PHexomutase_C"/>
</dbReference>
<keyword evidence="8" id="KW-0413">Isomerase</keyword>
<comment type="caution">
    <text evidence="14">The sequence shown here is derived from an EMBL/GenBank/DDBJ whole genome shotgun (WGS) entry which is preliminary data.</text>
</comment>
<gene>
    <name evidence="14" type="ORF">IAA61_08770</name>
</gene>
<sequence>MGYMENYEKWLASDVLDNAAKEELMSVKDDAKELEDRFYRDLEFGTAGMRGVLGIGTNRLNIYNVRQASHGVAEYVNKEGAEAAAKGVLIGYDTRIMSKEFARESAKVLAKAGVKVYLFDTVHSVPEVSFGIRELGCAAGVMITASHNPKEYNGYKVYGPDGGQLPPEAVQTVIDAMNAIDIFSVEYADFDEAKAAGTIEIVGPALNEKFLETVQTQQLNPGAVKEVADTFKLVYTPLHGTGSRPVKEILKRIGFKNVLVVKEQDTEDGTFPTVKSPNPENKEAFTIAIDIAKENDVDVIIGTDPDCDRVGIVVRDADGVYRTLTGNQTGALLVEYILRSRKEQDNLPANGVVIKTIVTTELAAAIAKSYGIEVMNVLTGFKYIGEKMTEFAEKKNHTYLIGFEESYGYLVGNHARDKDAVVASMLIAEMAAYYKTKGKSLYEALQDIYKKYGYYAEKTMSYTMPGKDGMERMAAILTGLRENPPVSVNGLDVVKTTDYSAQTITDKDGNVSPLTGLPKSNVLRYDLSDGKSYFIVRPSGTEPKIKLYLGTYADSFDEAMALIDDIIADCVKQFGLA</sequence>
<evidence type="ECO:0000256" key="7">
    <source>
        <dbReference type="ARBA" id="ARBA00022842"/>
    </source>
</evidence>
<dbReference type="Pfam" id="PF00408">
    <property type="entry name" value="PGM_PMM_IV"/>
    <property type="match status" value="1"/>
</dbReference>
<dbReference type="InterPro" id="IPR016055">
    <property type="entry name" value="A-D-PHexomutase_a/b/a-I/II/III"/>
</dbReference>
<dbReference type="InterPro" id="IPR005845">
    <property type="entry name" value="A-D-PHexomutase_a/b/a-II"/>
</dbReference>
<evidence type="ECO:0000256" key="4">
    <source>
        <dbReference type="ARBA" id="ARBA00012728"/>
    </source>
</evidence>
<dbReference type="GO" id="GO:0004614">
    <property type="term" value="F:phosphoglucomutase activity"/>
    <property type="evidence" value="ECO:0007669"/>
    <property type="project" value="UniProtKB-EC"/>
</dbReference>
<reference evidence="14" key="2">
    <citation type="journal article" date="2021" name="PeerJ">
        <title>Extensive microbial diversity within the chicken gut microbiome revealed by metagenomics and culture.</title>
        <authorList>
            <person name="Gilroy R."/>
            <person name="Ravi A."/>
            <person name="Getino M."/>
            <person name="Pursley I."/>
            <person name="Horton D.L."/>
            <person name="Alikhan N.F."/>
            <person name="Baker D."/>
            <person name="Gharbi K."/>
            <person name="Hall N."/>
            <person name="Watson M."/>
            <person name="Adriaenssens E.M."/>
            <person name="Foster-Nyarko E."/>
            <person name="Jarju S."/>
            <person name="Secka A."/>
            <person name="Antonio M."/>
            <person name="Oren A."/>
            <person name="Chaudhuri R.R."/>
            <person name="La Ragione R."/>
            <person name="Hildebrand F."/>
            <person name="Pallen M.J."/>
        </authorList>
    </citation>
    <scope>NUCLEOTIDE SEQUENCE</scope>
    <source>
        <strain evidence="14">USAMLcec3-3695</strain>
    </source>
</reference>
<dbReference type="AlphaFoldDB" id="A0A9D1MCU6"/>
<dbReference type="SUPFAM" id="SSF53738">
    <property type="entry name" value="Phosphoglucomutase, first 3 domains"/>
    <property type="match status" value="3"/>
</dbReference>
<feature type="domain" description="Alpha-D-phosphohexomutase alpha/beta/alpha" evidence="12">
    <location>
        <begin position="227"/>
        <end position="319"/>
    </location>
</feature>
<dbReference type="InterPro" id="IPR005844">
    <property type="entry name" value="A-D-PHexomutase_a/b/a-I"/>
</dbReference>
<feature type="domain" description="Alpha-D-phosphohexomutase alpha/beta/alpha" evidence="11">
    <location>
        <begin position="43"/>
        <end position="180"/>
    </location>
</feature>
<evidence type="ECO:0000256" key="8">
    <source>
        <dbReference type="ARBA" id="ARBA00023235"/>
    </source>
</evidence>
<protein>
    <recommendedName>
        <fullName evidence="4">phosphoglucomutase (alpha-D-glucose-1,6-bisphosphate-dependent)</fullName>
        <ecNumber evidence="4">5.4.2.2</ecNumber>
    </recommendedName>
</protein>
<comment type="cofactor">
    <cofactor evidence="2">
        <name>Mg(2+)</name>
        <dbReference type="ChEBI" id="CHEBI:18420"/>
    </cofactor>
</comment>
<dbReference type="EMBL" id="DVNB01000087">
    <property type="protein sequence ID" value="HIU57881.1"/>
    <property type="molecule type" value="Genomic_DNA"/>
</dbReference>
<dbReference type="Pfam" id="PF02878">
    <property type="entry name" value="PGM_PMM_I"/>
    <property type="match status" value="1"/>
</dbReference>
<keyword evidence="5" id="KW-0597">Phosphoprotein</keyword>
<evidence type="ECO:0000313" key="14">
    <source>
        <dbReference type="EMBL" id="HIU57881.1"/>
    </source>
</evidence>
<dbReference type="InterPro" id="IPR036900">
    <property type="entry name" value="A-D-PHexomutase_C_sf"/>
</dbReference>
<evidence type="ECO:0000256" key="2">
    <source>
        <dbReference type="ARBA" id="ARBA00001946"/>
    </source>
</evidence>
<dbReference type="SUPFAM" id="SSF55957">
    <property type="entry name" value="Phosphoglucomutase, C-terminal domain"/>
    <property type="match status" value="1"/>
</dbReference>
<evidence type="ECO:0000259" key="12">
    <source>
        <dbReference type="Pfam" id="PF02879"/>
    </source>
</evidence>
<dbReference type="InterPro" id="IPR005846">
    <property type="entry name" value="A-D-PHexomutase_a/b/a-III"/>
</dbReference>
<organism evidence="14 15">
    <name type="scientific">Candidatus Ornithomonoglobus merdipullorum</name>
    <dbReference type="NCBI Taxonomy" id="2840895"/>
    <lineage>
        <taxon>Bacteria</taxon>
        <taxon>Bacillati</taxon>
        <taxon>Bacillota</taxon>
        <taxon>Clostridia</taxon>
        <taxon>Candidatus Ornithomonoglobus</taxon>
    </lineage>
</organism>
<dbReference type="GO" id="GO:0005975">
    <property type="term" value="P:carbohydrate metabolic process"/>
    <property type="evidence" value="ECO:0007669"/>
    <property type="project" value="InterPro"/>
</dbReference>
<evidence type="ECO:0000259" key="10">
    <source>
        <dbReference type="Pfam" id="PF00408"/>
    </source>
</evidence>
<dbReference type="Gene3D" id="3.40.120.10">
    <property type="entry name" value="Alpha-D-Glucose-1,6-Bisphosphate, subunit A, domain 3"/>
    <property type="match status" value="3"/>
</dbReference>
<evidence type="ECO:0000256" key="5">
    <source>
        <dbReference type="ARBA" id="ARBA00022553"/>
    </source>
</evidence>
<keyword evidence="7 9" id="KW-0460">Magnesium</keyword>
<dbReference type="InterPro" id="IPR016066">
    <property type="entry name" value="A-D-PHexomutase_CS"/>
</dbReference>
<accession>A0A9D1MCU6</accession>